<dbReference type="AlphaFoldDB" id="A0A1R4FQ60"/>
<protein>
    <recommendedName>
        <fullName evidence="3">YtxH domain-containing protein</fullName>
    </recommendedName>
</protein>
<evidence type="ECO:0008006" key="3">
    <source>
        <dbReference type="Google" id="ProtNLM"/>
    </source>
</evidence>
<accession>A0A1R4FQ60</accession>
<evidence type="ECO:0000313" key="1">
    <source>
        <dbReference type="EMBL" id="SJM57971.1"/>
    </source>
</evidence>
<dbReference type="RefSeq" id="WP_086991606.1">
    <property type="nucleotide sequence ID" value="NZ_FUHU01000026.1"/>
</dbReference>
<dbReference type="EMBL" id="FUHU01000026">
    <property type="protein sequence ID" value="SJM57971.1"/>
    <property type="molecule type" value="Genomic_DNA"/>
</dbReference>
<reference evidence="1 2" key="1">
    <citation type="submission" date="2017-02" db="EMBL/GenBank/DDBJ databases">
        <authorList>
            <person name="Peterson S.W."/>
        </authorList>
    </citation>
    <scope>NUCLEOTIDE SEQUENCE [LARGE SCALE GENOMIC DNA]</scope>
    <source>
        <strain evidence="1 2">LMG 22410</strain>
    </source>
</reference>
<name>A0A1R4FQ60_9MICO</name>
<organism evidence="1 2">
    <name type="scientific">Agrococcus casei LMG 22410</name>
    <dbReference type="NCBI Taxonomy" id="1255656"/>
    <lineage>
        <taxon>Bacteria</taxon>
        <taxon>Bacillati</taxon>
        <taxon>Actinomycetota</taxon>
        <taxon>Actinomycetes</taxon>
        <taxon>Micrococcales</taxon>
        <taxon>Microbacteriaceae</taxon>
        <taxon>Agrococcus</taxon>
    </lineage>
</organism>
<proteinExistence type="predicted"/>
<evidence type="ECO:0000313" key="2">
    <source>
        <dbReference type="Proteomes" id="UP000195787"/>
    </source>
</evidence>
<dbReference type="Proteomes" id="UP000195787">
    <property type="component" value="Unassembled WGS sequence"/>
</dbReference>
<dbReference type="GeneID" id="303172735"/>
<keyword evidence="2" id="KW-1185">Reference proteome</keyword>
<gene>
    <name evidence="1" type="ORF">CZ674_05830</name>
</gene>
<sequence>MKNIFLLALGVAAGVAAYRLIQLTPEGKSAIEDFEARLGDFSQAVKDGYNSRDTELRDS</sequence>
<dbReference type="OrthoDB" id="5121327at2"/>